<keyword evidence="5" id="KW-0479">Metal-binding</keyword>
<dbReference type="InterPro" id="IPR013083">
    <property type="entry name" value="Znf_RING/FYVE/PHD"/>
</dbReference>
<keyword evidence="9" id="KW-0539">Nucleus</keyword>
<dbReference type="GO" id="GO:0061665">
    <property type="term" value="F:SUMO ligase activity"/>
    <property type="evidence" value="ECO:0007669"/>
    <property type="project" value="TreeGrafter"/>
</dbReference>
<dbReference type="InterPro" id="IPR004181">
    <property type="entry name" value="Znf_MIZ"/>
</dbReference>
<evidence type="ECO:0000256" key="9">
    <source>
        <dbReference type="ARBA" id="ARBA00023242"/>
    </source>
</evidence>
<dbReference type="PANTHER" id="PTHR21330:SF1">
    <property type="entry name" value="E3 SUMO-PROTEIN LIGASE NSE2"/>
    <property type="match status" value="1"/>
</dbReference>
<accession>A0AAE1TI07</accession>
<evidence type="ECO:0000256" key="4">
    <source>
        <dbReference type="ARBA" id="ARBA00022679"/>
    </source>
</evidence>
<comment type="caution">
    <text evidence="12">The sequence shown here is derived from an EMBL/GenBank/DDBJ whole genome shotgun (WGS) entry which is preliminary data.</text>
</comment>
<dbReference type="GO" id="GO:0016925">
    <property type="term" value="P:protein sumoylation"/>
    <property type="evidence" value="ECO:0007669"/>
    <property type="project" value="TreeGrafter"/>
</dbReference>
<evidence type="ECO:0000256" key="3">
    <source>
        <dbReference type="ARBA" id="ARBA00008212"/>
    </source>
</evidence>
<sequence length="247" mass="27476">MASTSNAGGVSGRIRNAASTFCSDSQPLITETRRVMGLMKEIAVDLEKDKQSDMVKELEDAAVELLGMSEDFAHFSSAVQSVADRYLPGEELIDFKKLFEEDASKIKANSSSDPKKHPIIRQFKEAIWNVHHEGQPMPGEEQEDIVMTTTQSNILNPKCPLTGKHVTELAEPVRSMECRHVYEKQAIMQFLRSKNSRISCPSAGCPKFLKVDKVVCDTLLLVEIDEMRRTGKGTVPVEDFTALDGDE</sequence>
<reference evidence="12" key="1">
    <citation type="submission" date="2023-10" db="EMBL/GenBank/DDBJ databases">
        <title>Chromosome-level genome of the transformable northern wattle, Acacia crassicarpa.</title>
        <authorList>
            <person name="Massaro I."/>
            <person name="Sinha N.R."/>
            <person name="Poethig S."/>
            <person name="Leichty A.R."/>
        </authorList>
    </citation>
    <scope>NUCLEOTIDE SEQUENCE</scope>
    <source>
        <strain evidence="12">Acra3RX</strain>
        <tissue evidence="12">Leaf</tissue>
    </source>
</reference>
<dbReference type="GO" id="GO:0000724">
    <property type="term" value="P:double-strand break repair via homologous recombination"/>
    <property type="evidence" value="ECO:0007669"/>
    <property type="project" value="InterPro"/>
</dbReference>
<keyword evidence="4" id="KW-0808">Transferase</keyword>
<evidence type="ECO:0000256" key="1">
    <source>
        <dbReference type="ARBA" id="ARBA00004123"/>
    </source>
</evidence>
<evidence type="ECO:0000256" key="8">
    <source>
        <dbReference type="ARBA" id="ARBA00022833"/>
    </source>
</evidence>
<evidence type="ECO:0000259" key="11">
    <source>
        <dbReference type="PROSITE" id="PS51044"/>
    </source>
</evidence>
<keyword evidence="7" id="KW-0833">Ubl conjugation pathway</keyword>
<dbReference type="CDD" id="cd16651">
    <property type="entry name" value="SPL-RING_NSE2"/>
    <property type="match status" value="1"/>
</dbReference>
<keyword evidence="13" id="KW-1185">Reference proteome</keyword>
<dbReference type="GO" id="GO:0030915">
    <property type="term" value="C:Smc5-Smc6 complex"/>
    <property type="evidence" value="ECO:0007669"/>
    <property type="project" value="InterPro"/>
</dbReference>
<evidence type="ECO:0000256" key="10">
    <source>
        <dbReference type="PROSITE-ProRule" id="PRU00452"/>
    </source>
</evidence>
<evidence type="ECO:0000256" key="7">
    <source>
        <dbReference type="ARBA" id="ARBA00022786"/>
    </source>
</evidence>
<dbReference type="GO" id="GO:0008270">
    <property type="term" value="F:zinc ion binding"/>
    <property type="evidence" value="ECO:0007669"/>
    <property type="project" value="UniProtKB-KW"/>
</dbReference>
<comment type="similarity">
    <text evidence="3">Belongs to the NSE2 family.</text>
</comment>
<dbReference type="Gene3D" id="3.30.40.10">
    <property type="entry name" value="Zinc/RING finger domain, C3HC4 (zinc finger)"/>
    <property type="match status" value="1"/>
</dbReference>
<name>A0AAE1TI07_9FABA</name>
<evidence type="ECO:0000313" key="12">
    <source>
        <dbReference type="EMBL" id="KAK4285917.1"/>
    </source>
</evidence>
<gene>
    <name evidence="12" type="ORF">QN277_002543</name>
</gene>
<evidence type="ECO:0000256" key="6">
    <source>
        <dbReference type="ARBA" id="ARBA00022771"/>
    </source>
</evidence>
<comment type="pathway">
    <text evidence="2">Protein modification; protein sumoylation.</text>
</comment>
<dbReference type="EMBL" id="JAWXYG010000001">
    <property type="protein sequence ID" value="KAK4285917.1"/>
    <property type="molecule type" value="Genomic_DNA"/>
</dbReference>
<protein>
    <recommendedName>
        <fullName evidence="11">SP-RING-type domain-containing protein</fullName>
    </recommendedName>
</protein>
<comment type="subcellular location">
    <subcellularLocation>
        <location evidence="1">Nucleus</location>
    </subcellularLocation>
</comment>
<dbReference type="SUPFAM" id="SSF57850">
    <property type="entry name" value="RING/U-box"/>
    <property type="match status" value="1"/>
</dbReference>
<dbReference type="AlphaFoldDB" id="A0AAE1TI07"/>
<dbReference type="PROSITE" id="PS51044">
    <property type="entry name" value="ZF_SP_RING"/>
    <property type="match status" value="1"/>
</dbReference>
<keyword evidence="6 10" id="KW-0863">Zinc-finger</keyword>
<feature type="domain" description="SP-RING-type" evidence="11">
    <location>
        <begin position="141"/>
        <end position="229"/>
    </location>
</feature>
<evidence type="ECO:0000313" key="13">
    <source>
        <dbReference type="Proteomes" id="UP001293593"/>
    </source>
</evidence>
<organism evidence="12 13">
    <name type="scientific">Acacia crassicarpa</name>
    <name type="common">northern wattle</name>
    <dbReference type="NCBI Taxonomy" id="499986"/>
    <lineage>
        <taxon>Eukaryota</taxon>
        <taxon>Viridiplantae</taxon>
        <taxon>Streptophyta</taxon>
        <taxon>Embryophyta</taxon>
        <taxon>Tracheophyta</taxon>
        <taxon>Spermatophyta</taxon>
        <taxon>Magnoliopsida</taxon>
        <taxon>eudicotyledons</taxon>
        <taxon>Gunneridae</taxon>
        <taxon>Pentapetalae</taxon>
        <taxon>rosids</taxon>
        <taxon>fabids</taxon>
        <taxon>Fabales</taxon>
        <taxon>Fabaceae</taxon>
        <taxon>Caesalpinioideae</taxon>
        <taxon>mimosoid clade</taxon>
        <taxon>Acacieae</taxon>
        <taxon>Acacia</taxon>
    </lineage>
</organism>
<proteinExistence type="inferred from homology"/>
<evidence type="ECO:0000256" key="2">
    <source>
        <dbReference type="ARBA" id="ARBA00004718"/>
    </source>
</evidence>
<dbReference type="GO" id="GO:0005634">
    <property type="term" value="C:nucleus"/>
    <property type="evidence" value="ECO:0007669"/>
    <property type="project" value="UniProtKB-SubCell"/>
</dbReference>
<dbReference type="Pfam" id="PF11789">
    <property type="entry name" value="zf-Nse"/>
    <property type="match status" value="1"/>
</dbReference>
<evidence type="ECO:0000256" key="5">
    <source>
        <dbReference type="ARBA" id="ARBA00022723"/>
    </source>
</evidence>
<dbReference type="InterPro" id="IPR026846">
    <property type="entry name" value="Nse2(Mms21)"/>
</dbReference>
<dbReference type="PANTHER" id="PTHR21330">
    <property type="entry name" value="E3 SUMO-PROTEIN LIGASE NSE2"/>
    <property type="match status" value="1"/>
</dbReference>
<dbReference type="Proteomes" id="UP001293593">
    <property type="component" value="Unassembled WGS sequence"/>
</dbReference>
<keyword evidence="8" id="KW-0862">Zinc</keyword>